<organism evidence="1 2">
    <name type="scientific">Bacteroides acidifaciens</name>
    <dbReference type="NCBI Taxonomy" id="85831"/>
    <lineage>
        <taxon>Bacteria</taxon>
        <taxon>Pseudomonadati</taxon>
        <taxon>Bacteroidota</taxon>
        <taxon>Bacteroidia</taxon>
        <taxon>Bacteroidales</taxon>
        <taxon>Bacteroidaceae</taxon>
        <taxon>Bacteroides</taxon>
    </lineage>
</organism>
<reference evidence="1 2" key="1">
    <citation type="submission" date="2019-03" db="EMBL/GenBank/DDBJ databases">
        <title>Diversity of the mouse oral microbiome.</title>
        <authorList>
            <person name="Joseph S."/>
            <person name="Aduse-Opoku J."/>
            <person name="Curtis M."/>
            <person name="Wade W."/>
            <person name="Hashim A."/>
        </authorList>
    </citation>
    <scope>NUCLEOTIDE SEQUENCE [LARGE SCALE GENOMIC DNA]</scope>
    <source>
        <strain evidence="1 2">P2318</strain>
    </source>
</reference>
<name>A0A7K3MLP8_9BACE</name>
<evidence type="ECO:0000313" key="2">
    <source>
        <dbReference type="Proteomes" id="UP000298073"/>
    </source>
</evidence>
<dbReference type="AlphaFoldDB" id="A0A7K3MLP8"/>
<accession>A0A7K3MLP8</accession>
<gene>
    <name evidence="1" type="ORF">E4T97_08850</name>
</gene>
<evidence type="ECO:0008006" key="3">
    <source>
        <dbReference type="Google" id="ProtNLM"/>
    </source>
</evidence>
<sequence>MERTIITMNEHGIVSIPNGEIWMSEMELADLFGVITPTVRAAIRFVYKSGVLKEYEAQKYIRLENEYYADVYSFPMVIALAFRINSYGAEQVRNILLERMYLRKEKINIYFSLNMGEKASPMN</sequence>
<dbReference type="Proteomes" id="UP000298073">
    <property type="component" value="Unassembled WGS sequence"/>
</dbReference>
<dbReference type="EMBL" id="SPPV01000016">
    <property type="protein sequence ID" value="TFU49690.1"/>
    <property type="molecule type" value="Genomic_DNA"/>
</dbReference>
<protein>
    <recommendedName>
        <fullName evidence="3">Virulence protein</fullName>
    </recommendedName>
</protein>
<dbReference type="PANTHER" id="PTHR35810">
    <property type="entry name" value="CYTOPLASMIC PROTEIN-RELATED"/>
    <property type="match status" value="1"/>
</dbReference>
<evidence type="ECO:0000313" key="1">
    <source>
        <dbReference type="EMBL" id="TFU49690.1"/>
    </source>
</evidence>
<dbReference type="OrthoDB" id="1036309at2"/>
<dbReference type="PANTHER" id="PTHR35810:SF1">
    <property type="entry name" value="CYTOPLASMIC PROTEIN"/>
    <property type="match status" value="1"/>
</dbReference>
<proteinExistence type="predicted"/>
<dbReference type="RefSeq" id="WP_135037470.1">
    <property type="nucleotide sequence ID" value="NZ_CABIXU010000083.1"/>
</dbReference>
<comment type="caution">
    <text evidence="1">The sequence shown here is derived from an EMBL/GenBank/DDBJ whole genome shotgun (WGS) entry which is preliminary data.</text>
</comment>